<dbReference type="Proteomes" id="UP000015105">
    <property type="component" value="Chromosome 1D"/>
</dbReference>
<reference evidence="1" key="5">
    <citation type="journal article" date="2021" name="G3 (Bethesda)">
        <title>Aegilops tauschii genome assembly Aet v5.0 features greater sequence contiguity and improved annotation.</title>
        <authorList>
            <person name="Wang L."/>
            <person name="Zhu T."/>
            <person name="Rodriguez J.C."/>
            <person name="Deal K.R."/>
            <person name="Dubcovsky J."/>
            <person name="McGuire P.E."/>
            <person name="Lux T."/>
            <person name="Spannagl M."/>
            <person name="Mayer K.F.X."/>
            <person name="Baldrich P."/>
            <person name="Meyers B.C."/>
            <person name="Huo N."/>
            <person name="Gu Y.Q."/>
            <person name="Zhou H."/>
            <person name="Devos K.M."/>
            <person name="Bennetzen J.L."/>
            <person name="Unver T."/>
            <person name="Budak H."/>
            <person name="Gulick P.J."/>
            <person name="Galiba G."/>
            <person name="Kalapos B."/>
            <person name="Nelson D.R."/>
            <person name="Li P."/>
            <person name="You F.M."/>
            <person name="Luo M.C."/>
            <person name="Dvorak J."/>
        </authorList>
    </citation>
    <scope>NUCLEOTIDE SEQUENCE [LARGE SCALE GENOMIC DNA]</scope>
    <source>
        <strain evidence="1">cv. AL8/78</strain>
    </source>
</reference>
<sequence length="51" mass="5816">AGVPSEVIQRAASVLEDIHSKRPVRRMICDNLAAKDKQYQVYDLHACLFCR</sequence>
<keyword evidence="2" id="KW-1185">Reference proteome</keyword>
<name>A0A452ZFZ2_AEGTS</name>
<evidence type="ECO:0000313" key="2">
    <source>
        <dbReference type="Proteomes" id="UP000015105"/>
    </source>
</evidence>
<dbReference type="EnsemblPlants" id="AET1Gv20755500.44">
    <property type="protein sequence ID" value="AET1Gv20755500.44"/>
    <property type="gene ID" value="AET1Gv20755500"/>
</dbReference>
<accession>A0A452ZFZ2</accession>
<organism evidence="1 2">
    <name type="scientific">Aegilops tauschii subsp. strangulata</name>
    <name type="common">Goatgrass</name>
    <dbReference type="NCBI Taxonomy" id="200361"/>
    <lineage>
        <taxon>Eukaryota</taxon>
        <taxon>Viridiplantae</taxon>
        <taxon>Streptophyta</taxon>
        <taxon>Embryophyta</taxon>
        <taxon>Tracheophyta</taxon>
        <taxon>Spermatophyta</taxon>
        <taxon>Magnoliopsida</taxon>
        <taxon>Liliopsida</taxon>
        <taxon>Poales</taxon>
        <taxon>Poaceae</taxon>
        <taxon>BOP clade</taxon>
        <taxon>Pooideae</taxon>
        <taxon>Triticodae</taxon>
        <taxon>Triticeae</taxon>
        <taxon>Triticinae</taxon>
        <taxon>Aegilops</taxon>
    </lineage>
</organism>
<evidence type="ECO:0000313" key="1">
    <source>
        <dbReference type="EnsemblPlants" id="AET1Gv20755500.44"/>
    </source>
</evidence>
<proteinExistence type="predicted"/>
<dbReference type="Gramene" id="AET1Gv20755500.44">
    <property type="protein sequence ID" value="AET1Gv20755500.44"/>
    <property type="gene ID" value="AET1Gv20755500"/>
</dbReference>
<dbReference type="AlphaFoldDB" id="A0A452ZFZ2"/>
<reference evidence="2" key="2">
    <citation type="journal article" date="2017" name="Nat. Plants">
        <title>The Aegilops tauschii genome reveals multiple impacts of transposons.</title>
        <authorList>
            <person name="Zhao G."/>
            <person name="Zou C."/>
            <person name="Li K."/>
            <person name="Wang K."/>
            <person name="Li T."/>
            <person name="Gao L."/>
            <person name="Zhang X."/>
            <person name="Wang H."/>
            <person name="Yang Z."/>
            <person name="Liu X."/>
            <person name="Jiang W."/>
            <person name="Mao L."/>
            <person name="Kong X."/>
            <person name="Jiao Y."/>
            <person name="Jia J."/>
        </authorList>
    </citation>
    <scope>NUCLEOTIDE SEQUENCE [LARGE SCALE GENOMIC DNA]</scope>
    <source>
        <strain evidence="2">cv. AL8/78</strain>
    </source>
</reference>
<reference evidence="1" key="3">
    <citation type="journal article" date="2017" name="Nature">
        <title>Genome sequence of the progenitor of the wheat D genome Aegilops tauschii.</title>
        <authorList>
            <person name="Luo M.C."/>
            <person name="Gu Y.Q."/>
            <person name="Puiu D."/>
            <person name="Wang H."/>
            <person name="Twardziok S.O."/>
            <person name="Deal K.R."/>
            <person name="Huo N."/>
            <person name="Zhu T."/>
            <person name="Wang L."/>
            <person name="Wang Y."/>
            <person name="McGuire P.E."/>
            <person name="Liu S."/>
            <person name="Long H."/>
            <person name="Ramasamy R.K."/>
            <person name="Rodriguez J.C."/>
            <person name="Van S.L."/>
            <person name="Yuan L."/>
            <person name="Wang Z."/>
            <person name="Xia Z."/>
            <person name="Xiao L."/>
            <person name="Anderson O.D."/>
            <person name="Ouyang S."/>
            <person name="Liang Y."/>
            <person name="Zimin A.V."/>
            <person name="Pertea G."/>
            <person name="Qi P."/>
            <person name="Bennetzen J.L."/>
            <person name="Dai X."/>
            <person name="Dawson M.W."/>
            <person name="Muller H.G."/>
            <person name="Kugler K."/>
            <person name="Rivarola-Duarte L."/>
            <person name="Spannagl M."/>
            <person name="Mayer K.F.X."/>
            <person name="Lu F.H."/>
            <person name="Bevan M.W."/>
            <person name="Leroy P."/>
            <person name="Li P."/>
            <person name="You F.M."/>
            <person name="Sun Q."/>
            <person name="Liu Z."/>
            <person name="Lyons E."/>
            <person name="Wicker T."/>
            <person name="Salzberg S.L."/>
            <person name="Devos K.M."/>
            <person name="Dvorak J."/>
        </authorList>
    </citation>
    <scope>NUCLEOTIDE SEQUENCE [LARGE SCALE GENOMIC DNA]</scope>
    <source>
        <strain evidence="1">cv. AL8/78</strain>
    </source>
</reference>
<reference evidence="1" key="4">
    <citation type="submission" date="2019-03" db="UniProtKB">
        <authorList>
            <consortium name="EnsemblPlants"/>
        </authorList>
    </citation>
    <scope>IDENTIFICATION</scope>
</reference>
<protein>
    <submittedName>
        <fullName evidence="1">Uncharacterized protein</fullName>
    </submittedName>
</protein>
<reference evidence="2" key="1">
    <citation type="journal article" date="2014" name="Science">
        <title>Ancient hybridizations among the ancestral genomes of bread wheat.</title>
        <authorList>
            <consortium name="International Wheat Genome Sequencing Consortium,"/>
            <person name="Marcussen T."/>
            <person name="Sandve S.R."/>
            <person name="Heier L."/>
            <person name="Spannagl M."/>
            <person name="Pfeifer M."/>
            <person name="Jakobsen K.S."/>
            <person name="Wulff B.B."/>
            <person name="Steuernagel B."/>
            <person name="Mayer K.F."/>
            <person name="Olsen O.A."/>
        </authorList>
    </citation>
    <scope>NUCLEOTIDE SEQUENCE [LARGE SCALE GENOMIC DNA]</scope>
    <source>
        <strain evidence="2">cv. AL8/78</strain>
    </source>
</reference>